<dbReference type="PANTHER" id="PTHR35694:SF1">
    <property type="entry name" value="DENEDDYLASE"/>
    <property type="match status" value="1"/>
</dbReference>
<keyword evidence="7" id="KW-0812">Transmembrane</keyword>
<evidence type="ECO:0000256" key="3">
    <source>
        <dbReference type="ARBA" id="ARBA00023015"/>
    </source>
</evidence>
<dbReference type="GO" id="GO:0006952">
    <property type="term" value="P:defense response"/>
    <property type="evidence" value="ECO:0007669"/>
    <property type="project" value="UniProtKB-KW"/>
</dbReference>
<dbReference type="InterPro" id="IPR036955">
    <property type="entry name" value="AP2/ERF_dom_sf"/>
</dbReference>
<dbReference type="GO" id="GO:0003700">
    <property type="term" value="F:DNA-binding transcription factor activity"/>
    <property type="evidence" value="ECO:0007669"/>
    <property type="project" value="InterPro"/>
</dbReference>
<keyword evidence="5" id="KW-0804">Transcription</keyword>
<organism evidence="9 10">
    <name type="scientific">Deinandra increscens subsp. villosa</name>
    <dbReference type="NCBI Taxonomy" id="3103831"/>
    <lineage>
        <taxon>Eukaryota</taxon>
        <taxon>Viridiplantae</taxon>
        <taxon>Streptophyta</taxon>
        <taxon>Embryophyta</taxon>
        <taxon>Tracheophyta</taxon>
        <taxon>Spermatophyta</taxon>
        <taxon>Magnoliopsida</taxon>
        <taxon>eudicotyledons</taxon>
        <taxon>Gunneridae</taxon>
        <taxon>Pentapetalae</taxon>
        <taxon>asterids</taxon>
        <taxon>campanulids</taxon>
        <taxon>Asterales</taxon>
        <taxon>Asteraceae</taxon>
        <taxon>Asteroideae</taxon>
        <taxon>Heliantheae alliance</taxon>
        <taxon>Madieae</taxon>
        <taxon>Madiinae</taxon>
        <taxon>Deinandra</taxon>
    </lineage>
</organism>
<reference evidence="9 10" key="1">
    <citation type="submission" date="2024-04" db="EMBL/GenBank/DDBJ databases">
        <title>The reference genome of an endangered Asteraceae, Deinandra increscens subsp. villosa, native to the Central Coast of California.</title>
        <authorList>
            <person name="Guilliams M."/>
            <person name="Hasenstab-Lehman K."/>
            <person name="Meyer R."/>
            <person name="Mcevoy S."/>
        </authorList>
    </citation>
    <scope>NUCLEOTIDE SEQUENCE [LARGE SCALE GENOMIC DNA]</scope>
    <source>
        <tissue evidence="9">Leaf</tissue>
    </source>
</reference>
<comment type="caution">
    <text evidence="9">The sequence shown here is derived from an EMBL/GenBank/DDBJ whole genome shotgun (WGS) entry which is preliminary data.</text>
</comment>
<dbReference type="InterPro" id="IPR001471">
    <property type="entry name" value="AP2/ERF_dom"/>
</dbReference>
<sequence>MAVDKKQQTPPSEGILENVWANFIGEDCHTNDEILRNSSEVFEPWDEMPNLDLRRDESSIGFLQRLPSLGRWISMGAEEWEEILDATVFPSKEFENCGDATKSPKANVVTVEKRYRGVRRRPWGKYAAEIRDSSRKGARVWLGMFKTAEEAALAYDKAALRFRGPKTKLNFPIHVVECASRIAHPQTDSNDPSIGSQETDSTYIHSLQAKDYNTNKRVFGEVEELQEMIMNGHGPPPLKRLETLEGSYYDDNIDILEFEDLGATAATPPRPPLPETQQYILDILDGEDVNSIPCVRTYENDLGRLSVIGDVDLEQALTAAAADGGEAADEHIAHGLDVMVAETVFPGHADEHSTISTRLFLPSRKVKERAKRLQSYLTEEVLSSTSSTNILAMTFRQVTLRKLWNFELLLFRPGTKRDMKDLVNVREVPASFTLSSSDEMAISMLAEVISVSALESTKKDFLDNSLGISSYNIFRLFKKSEKVISKDSSVILYKILEDEVVENAKSLLEKFNSMRESDKLQENSLKSNWWSSSAISKLEKIGGHEFAAWVVEYVPAYKLQIDTEKIKDLKFEGWKESAKNRWEVLLTHSQMVCLANILDMYYEDLFTLPNKKLPYNPAGKTTNMHIKKKSNSLLKMLSTIIIGGCFIVTIGAMGRSYFPSFRSKQKHVIGNQQPQLSHTESIRLWSMDPTMLEDVCISIVKKVQSVYGWSGEIRKESGGGVSTGQLPDYMRRLVQVDDDISHTSTSSNETDQELLAASGHKIASYQIVLSSDGRIVGFQPTSLLAVNNWASNPLTEELYGRKKLSPGLFEPSLKIKPPTEVVLLELVMSEVSDSHFVLVRPVNVAEDV</sequence>
<dbReference type="EMBL" id="JBCNJP010000027">
    <property type="protein sequence ID" value="KAK9051680.1"/>
    <property type="molecule type" value="Genomic_DNA"/>
</dbReference>
<name>A0AAP0CCW9_9ASTR</name>
<dbReference type="AlphaFoldDB" id="A0AAP0CCW9"/>
<protein>
    <recommendedName>
        <fullName evidence="8">AP2/ERF domain-containing protein</fullName>
    </recommendedName>
</protein>
<dbReference type="Pfam" id="PF00847">
    <property type="entry name" value="AP2"/>
    <property type="match status" value="1"/>
</dbReference>
<proteinExistence type="predicted"/>
<evidence type="ECO:0000313" key="10">
    <source>
        <dbReference type="Proteomes" id="UP001408789"/>
    </source>
</evidence>
<evidence type="ECO:0000256" key="4">
    <source>
        <dbReference type="ARBA" id="ARBA00023125"/>
    </source>
</evidence>
<dbReference type="CDD" id="cd00018">
    <property type="entry name" value="AP2"/>
    <property type="match status" value="1"/>
</dbReference>
<dbReference type="GO" id="GO:0005634">
    <property type="term" value="C:nucleus"/>
    <property type="evidence" value="ECO:0007669"/>
    <property type="project" value="UniProtKB-SubCell"/>
</dbReference>
<gene>
    <name evidence="9" type="ORF">SSX86_028308</name>
</gene>
<dbReference type="Gene3D" id="3.30.730.10">
    <property type="entry name" value="AP2/ERF domain"/>
    <property type="match status" value="1"/>
</dbReference>
<dbReference type="PROSITE" id="PS51032">
    <property type="entry name" value="AP2_ERF"/>
    <property type="match status" value="1"/>
</dbReference>
<keyword evidence="2" id="KW-0611">Plant defense</keyword>
<dbReference type="PRINTS" id="PR00367">
    <property type="entry name" value="ETHRSPELEMNT"/>
</dbReference>
<comment type="subcellular location">
    <subcellularLocation>
        <location evidence="1">Nucleus</location>
    </subcellularLocation>
</comment>
<evidence type="ECO:0000256" key="5">
    <source>
        <dbReference type="ARBA" id="ARBA00023163"/>
    </source>
</evidence>
<evidence type="ECO:0000313" key="9">
    <source>
        <dbReference type="EMBL" id="KAK9051680.1"/>
    </source>
</evidence>
<dbReference type="SMART" id="SM00380">
    <property type="entry name" value="AP2"/>
    <property type="match status" value="1"/>
</dbReference>
<evidence type="ECO:0000256" key="1">
    <source>
        <dbReference type="ARBA" id="ARBA00004123"/>
    </source>
</evidence>
<dbReference type="Proteomes" id="UP001408789">
    <property type="component" value="Unassembled WGS sequence"/>
</dbReference>
<keyword evidence="3" id="KW-0805">Transcription regulation</keyword>
<dbReference type="FunFam" id="3.30.730.10:FF:000001">
    <property type="entry name" value="Ethylene-responsive transcription factor 2"/>
    <property type="match status" value="1"/>
</dbReference>
<evidence type="ECO:0000256" key="7">
    <source>
        <dbReference type="SAM" id="Phobius"/>
    </source>
</evidence>
<dbReference type="SUPFAM" id="SSF54171">
    <property type="entry name" value="DNA-binding domain"/>
    <property type="match status" value="1"/>
</dbReference>
<keyword evidence="7" id="KW-1133">Transmembrane helix</keyword>
<dbReference type="PANTHER" id="PTHR35694">
    <property type="entry name" value="DENEDDYLASE"/>
    <property type="match status" value="1"/>
</dbReference>
<feature type="domain" description="AP2/ERF" evidence="8">
    <location>
        <begin position="114"/>
        <end position="172"/>
    </location>
</feature>
<keyword evidence="7" id="KW-0472">Membrane</keyword>
<evidence type="ECO:0000256" key="2">
    <source>
        <dbReference type="ARBA" id="ARBA00022821"/>
    </source>
</evidence>
<keyword evidence="10" id="KW-1185">Reference proteome</keyword>
<dbReference type="GO" id="GO:0003677">
    <property type="term" value="F:DNA binding"/>
    <property type="evidence" value="ECO:0007669"/>
    <property type="project" value="UniProtKB-KW"/>
</dbReference>
<keyword evidence="4" id="KW-0238">DNA-binding</keyword>
<feature type="transmembrane region" description="Helical" evidence="7">
    <location>
        <begin position="636"/>
        <end position="658"/>
    </location>
</feature>
<accession>A0AAP0CCW9</accession>
<dbReference type="InterPro" id="IPR016177">
    <property type="entry name" value="DNA-bd_dom_sf"/>
</dbReference>
<evidence type="ECO:0000259" key="8">
    <source>
        <dbReference type="PROSITE" id="PS51032"/>
    </source>
</evidence>
<evidence type="ECO:0000256" key="6">
    <source>
        <dbReference type="ARBA" id="ARBA00023242"/>
    </source>
</evidence>
<keyword evidence="6" id="KW-0539">Nucleus</keyword>